<keyword evidence="4" id="KW-1185">Reference proteome</keyword>
<evidence type="ECO:0000256" key="1">
    <source>
        <dbReference type="SAM" id="Phobius"/>
    </source>
</evidence>
<sequence length="287" mass="31834">MRIWVAIAMRRDTDSTLLKLTVAFLWALDTLHQVLISHAIYYYTVTMYGDPLAISIPTWSIIAHIVVTGISDLTVRSLFCHRVWRFSGRNRLITIPIFVGAVVVFVGSIIFAAKGARFGSFASFSKLSWDLYLSLGCGVATDILLACSLVILLRRCRTGFPRTDSIVHVLMIYSVNSGVLTSLCATVCFICFATMPDNFVYIAFYFILPKLLLNSLLATFNAVRDLRKPGTGELVSIPLSNTSSTREGAQYAKPQMYNSPRKNQIMEIQMQTSTTVKADSVENGMAA</sequence>
<organism evidence="3 4">
    <name type="scientific">Obba rivulosa</name>
    <dbReference type="NCBI Taxonomy" id="1052685"/>
    <lineage>
        <taxon>Eukaryota</taxon>
        <taxon>Fungi</taxon>
        <taxon>Dikarya</taxon>
        <taxon>Basidiomycota</taxon>
        <taxon>Agaricomycotina</taxon>
        <taxon>Agaricomycetes</taxon>
        <taxon>Polyporales</taxon>
        <taxon>Gelatoporiaceae</taxon>
        <taxon>Obba</taxon>
    </lineage>
</organism>
<protein>
    <recommendedName>
        <fullName evidence="2">DUF6534 domain-containing protein</fullName>
    </recommendedName>
</protein>
<feature type="transmembrane region" description="Helical" evidence="1">
    <location>
        <begin position="131"/>
        <end position="153"/>
    </location>
</feature>
<evidence type="ECO:0000313" key="4">
    <source>
        <dbReference type="Proteomes" id="UP000250043"/>
    </source>
</evidence>
<reference evidence="3 4" key="1">
    <citation type="submission" date="2016-07" db="EMBL/GenBank/DDBJ databases">
        <title>Draft genome of the white-rot fungus Obba rivulosa 3A-2.</title>
        <authorList>
            <consortium name="DOE Joint Genome Institute"/>
            <person name="Miettinen O."/>
            <person name="Riley R."/>
            <person name="Acob R."/>
            <person name="Barry K."/>
            <person name="Cullen D."/>
            <person name="De Vries R."/>
            <person name="Hainaut M."/>
            <person name="Hatakka A."/>
            <person name="Henrissat B."/>
            <person name="Hilden K."/>
            <person name="Kuo R."/>
            <person name="Labutti K."/>
            <person name="Lipzen A."/>
            <person name="Makela M.R."/>
            <person name="Sandor L."/>
            <person name="Spatafora J.W."/>
            <person name="Grigoriev I.V."/>
            <person name="Hibbett D.S."/>
        </authorList>
    </citation>
    <scope>NUCLEOTIDE SEQUENCE [LARGE SCALE GENOMIC DNA]</scope>
    <source>
        <strain evidence="3 4">3A-2</strain>
    </source>
</reference>
<feature type="transmembrane region" description="Helical" evidence="1">
    <location>
        <begin position="20"/>
        <end position="44"/>
    </location>
</feature>
<dbReference type="AlphaFoldDB" id="A0A8E2AY47"/>
<gene>
    <name evidence="3" type="ORF">OBBRIDRAFT_619492</name>
</gene>
<dbReference type="EMBL" id="KV722409">
    <property type="protein sequence ID" value="OCH90212.1"/>
    <property type="molecule type" value="Genomic_DNA"/>
</dbReference>
<feature type="transmembrane region" description="Helical" evidence="1">
    <location>
        <begin position="56"/>
        <end position="79"/>
    </location>
</feature>
<name>A0A8E2AY47_9APHY</name>
<dbReference type="Proteomes" id="UP000250043">
    <property type="component" value="Unassembled WGS sequence"/>
</dbReference>
<dbReference type="OrthoDB" id="3268207at2759"/>
<keyword evidence="1" id="KW-1133">Transmembrane helix</keyword>
<dbReference type="InterPro" id="IPR045339">
    <property type="entry name" value="DUF6534"/>
</dbReference>
<feature type="domain" description="DUF6534" evidence="2">
    <location>
        <begin position="139"/>
        <end position="222"/>
    </location>
</feature>
<proteinExistence type="predicted"/>
<feature type="transmembrane region" description="Helical" evidence="1">
    <location>
        <begin position="201"/>
        <end position="223"/>
    </location>
</feature>
<accession>A0A8E2AY47</accession>
<feature type="transmembrane region" description="Helical" evidence="1">
    <location>
        <begin position="165"/>
        <end position="195"/>
    </location>
</feature>
<evidence type="ECO:0000313" key="3">
    <source>
        <dbReference type="EMBL" id="OCH90212.1"/>
    </source>
</evidence>
<dbReference type="PANTHER" id="PTHR40465">
    <property type="entry name" value="CHROMOSOME 1, WHOLE GENOME SHOTGUN SEQUENCE"/>
    <property type="match status" value="1"/>
</dbReference>
<dbReference type="PANTHER" id="PTHR40465:SF1">
    <property type="entry name" value="DUF6534 DOMAIN-CONTAINING PROTEIN"/>
    <property type="match status" value="1"/>
</dbReference>
<dbReference type="Pfam" id="PF20152">
    <property type="entry name" value="DUF6534"/>
    <property type="match status" value="1"/>
</dbReference>
<evidence type="ECO:0000259" key="2">
    <source>
        <dbReference type="Pfam" id="PF20152"/>
    </source>
</evidence>
<keyword evidence="1" id="KW-0812">Transmembrane</keyword>
<keyword evidence="1" id="KW-0472">Membrane</keyword>
<feature type="transmembrane region" description="Helical" evidence="1">
    <location>
        <begin position="91"/>
        <end position="111"/>
    </location>
</feature>